<protein>
    <submittedName>
        <fullName evidence="1">Uncharacterized protein</fullName>
    </submittedName>
</protein>
<dbReference type="Proteomes" id="UP000489600">
    <property type="component" value="Unassembled WGS sequence"/>
</dbReference>
<comment type="caution">
    <text evidence="1">The sequence shown here is derived from an EMBL/GenBank/DDBJ whole genome shotgun (WGS) entry which is preliminary data.</text>
</comment>
<name>A0A565AQC2_9BRAS</name>
<evidence type="ECO:0000313" key="1">
    <source>
        <dbReference type="EMBL" id="VVA90734.1"/>
    </source>
</evidence>
<dbReference type="AlphaFoldDB" id="A0A565AQC2"/>
<evidence type="ECO:0000313" key="2">
    <source>
        <dbReference type="Proteomes" id="UP000489600"/>
    </source>
</evidence>
<organism evidence="1 2">
    <name type="scientific">Arabis nemorensis</name>
    <dbReference type="NCBI Taxonomy" id="586526"/>
    <lineage>
        <taxon>Eukaryota</taxon>
        <taxon>Viridiplantae</taxon>
        <taxon>Streptophyta</taxon>
        <taxon>Embryophyta</taxon>
        <taxon>Tracheophyta</taxon>
        <taxon>Spermatophyta</taxon>
        <taxon>Magnoliopsida</taxon>
        <taxon>eudicotyledons</taxon>
        <taxon>Gunneridae</taxon>
        <taxon>Pentapetalae</taxon>
        <taxon>rosids</taxon>
        <taxon>malvids</taxon>
        <taxon>Brassicales</taxon>
        <taxon>Brassicaceae</taxon>
        <taxon>Arabideae</taxon>
        <taxon>Arabis</taxon>
    </lineage>
</organism>
<reference evidence="1" key="1">
    <citation type="submission" date="2019-07" db="EMBL/GenBank/DDBJ databases">
        <authorList>
            <person name="Dittberner H."/>
        </authorList>
    </citation>
    <scope>NUCLEOTIDE SEQUENCE [LARGE SCALE GENOMIC DNA]</scope>
</reference>
<sequence>MNIQLPEFREGAFEVTEEVSWLGFNTNRRIGGKGSSVVSWRLVSEEMLN</sequence>
<accession>A0A565AQC2</accession>
<dbReference type="EMBL" id="CABITT030000001">
    <property type="protein sequence ID" value="VVA90734.1"/>
    <property type="molecule type" value="Genomic_DNA"/>
</dbReference>
<gene>
    <name evidence="1" type="ORF">ANE_LOCUS1179</name>
</gene>
<keyword evidence="2" id="KW-1185">Reference proteome</keyword>
<proteinExistence type="predicted"/>